<dbReference type="GO" id="GO:0008270">
    <property type="term" value="F:zinc ion binding"/>
    <property type="evidence" value="ECO:0007669"/>
    <property type="project" value="UniProtKB-KW"/>
</dbReference>
<dbReference type="PROSITE" id="PS50157">
    <property type="entry name" value="ZINC_FINGER_C2H2_2"/>
    <property type="match status" value="1"/>
</dbReference>
<dbReference type="AlphaFoldDB" id="A0A0N0NNA8"/>
<proteinExistence type="predicted"/>
<dbReference type="PROSITE" id="PS00028">
    <property type="entry name" value="ZINC_FINGER_C2H2_1"/>
    <property type="match status" value="1"/>
</dbReference>
<feature type="domain" description="C2H2-type" evidence="3">
    <location>
        <begin position="140"/>
        <end position="171"/>
    </location>
</feature>
<keyword evidence="1" id="KW-0862">Zinc</keyword>
<dbReference type="Gene3D" id="3.30.160.60">
    <property type="entry name" value="Classic Zinc Finger"/>
    <property type="match status" value="1"/>
</dbReference>
<dbReference type="InterPro" id="IPR039327">
    <property type="entry name" value="CON7-like"/>
</dbReference>
<feature type="compositionally biased region" description="Polar residues" evidence="2">
    <location>
        <begin position="222"/>
        <end position="232"/>
    </location>
</feature>
<accession>A0A0N0NNA8</accession>
<keyword evidence="1" id="KW-0479">Metal-binding</keyword>
<dbReference type="PANTHER" id="PTHR36167">
    <property type="entry name" value="C2H2 FINGER DOMAIN TRANSCRIPTION FACTOR (EUROFUNG)-RELATED"/>
    <property type="match status" value="1"/>
</dbReference>
<evidence type="ECO:0000256" key="1">
    <source>
        <dbReference type="PROSITE-ProRule" id="PRU00042"/>
    </source>
</evidence>
<feature type="compositionally biased region" description="Polar residues" evidence="2">
    <location>
        <begin position="54"/>
        <end position="63"/>
    </location>
</feature>
<dbReference type="RefSeq" id="XP_018001271.1">
    <property type="nucleotide sequence ID" value="XM_018148354.1"/>
</dbReference>
<evidence type="ECO:0000259" key="3">
    <source>
        <dbReference type="PROSITE" id="PS50157"/>
    </source>
</evidence>
<feature type="region of interest" description="Disordered" evidence="2">
    <location>
        <begin position="1"/>
        <end position="132"/>
    </location>
</feature>
<evidence type="ECO:0000313" key="5">
    <source>
        <dbReference type="Proteomes" id="UP000038010"/>
    </source>
</evidence>
<comment type="caution">
    <text evidence="4">The sequence shown here is derived from an EMBL/GenBank/DDBJ whole genome shotgun (WGS) entry which is preliminary data.</text>
</comment>
<evidence type="ECO:0000313" key="4">
    <source>
        <dbReference type="EMBL" id="KPI41308.1"/>
    </source>
</evidence>
<feature type="compositionally biased region" description="Low complexity" evidence="2">
    <location>
        <begin position="262"/>
        <end position="293"/>
    </location>
</feature>
<dbReference type="VEuPathDB" id="FungiDB:AB675_7947"/>
<feature type="compositionally biased region" description="Low complexity" evidence="2">
    <location>
        <begin position="202"/>
        <end position="211"/>
    </location>
</feature>
<dbReference type="OrthoDB" id="1939603at2759"/>
<feature type="compositionally biased region" description="Polar residues" evidence="2">
    <location>
        <begin position="1"/>
        <end position="11"/>
    </location>
</feature>
<feature type="compositionally biased region" description="Basic and acidic residues" evidence="2">
    <location>
        <begin position="170"/>
        <end position="201"/>
    </location>
</feature>
<feature type="region of interest" description="Disordered" evidence="2">
    <location>
        <begin position="163"/>
        <end position="299"/>
    </location>
</feature>
<keyword evidence="5" id="KW-1185">Reference proteome</keyword>
<gene>
    <name evidence="4" type="ORF">AB675_7947</name>
</gene>
<protein>
    <recommendedName>
        <fullName evidence="3">C2H2-type domain-containing protein</fullName>
    </recommendedName>
</protein>
<feature type="compositionally biased region" description="Polar residues" evidence="2">
    <location>
        <begin position="22"/>
        <end position="32"/>
    </location>
</feature>
<feature type="compositionally biased region" description="Polar residues" evidence="2">
    <location>
        <begin position="244"/>
        <end position="261"/>
    </location>
</feature>
<keyword evidence="1" id="KW-0863">Zinc-finger</keyword>
<evidence type="ECO:0000256" key="2">
    <source>
        <dbReference type="SAM" id="MobiDB-lite"/>
    </source>
</evidence>
<reference evidence="4 5" key="1">
    <citation type="submission" date="2015-06" db="EMBL/GenBank/DDBJ databases">
        <title>Draft genome of the ant-associated black yeast Phialophora attae CBS 131958.</title>
        <authorList>
            <person name="Moreno L.F."/>
            <person name="Stielow B.J."/>
            <person name="de Hoog S."/>
            <person name="Vicente V.A."/>
            <person name="Weiss V.A."/>
            <person name="de Vries M."/>
            <person name="Cruz L.M."/>
            <person name="Souza E.M."/>
        </authorList>
    </citation>
    <scope>NUCLEOTIDE SEQUENCE [LARGE SCALE GENOMIC DNA]</scope>
    <source>
        <strain evidence="4 5">CBS 131958</strain>
    </source>
</reference>
<dbReference type="EMBL" id="LFJN01000010">
    <property type="protein sequence ID" value="KPI41308.1"/>
    <property type="molecule type" value="Genomic_DNA"/>
</dbReference>
<name>A0A0N0NNA8_9EURO</name>
<dbReference type="PANTHER" id="PTHR36167:SF3">
    <property type="entry name" value="C2H2 FINGER DOMAIN TRANSCRIPTION FACTOR (EUROFUNG)-RELATED"/>
    <property type="match status" value="1"/>
</dbReference>
<sequence>MAQQNSPSKSLTGVADEDHPDASSQAISNTNLPIDPSISQASPTYPPYSPYGPQDQSMHQQYPPNYGHNMPPRPPPDQAWGGYPPQHGMPGPYQHPSQVPGPPPSSASQRPGQVYSFVPIPGAQQHKRPRRRYEEIERMYKCGWNGCEKAYGTLNHLNAHVTMQSHGQKRTPEEFKEIRKEWKARKKEEESVRKAEDERARQAQAAQQAQQVDNQGPDPQHVPQSGYQQNGGRPSLPPIGYQGADSQHQGQYAPQQPNSMAYPQQNGQMQPPYGGYPQSPYGQQGQGAMYGQQPHGGQY</sequence>
<dbReference type="InterPro" id="IPR013087">
    <property type="entry name" value="Znf_C2H2_type"/>
</dbReference>
<organism evidence="4 5">
    <name type="scientific">Cyphellophora attinorum</name>
    <dbReference type="NCBI Taxonomy" id="1664694"/>
    <lineage>
        <taxon>Eukaryota</taxon>
        <taxon>Fungi</taxon>
        <taxon>Dikarya</taxon>
        <taxon>Ascomycota</taxon>
        <taxon>Pezizomycotina</taxon>
        <taxon>Eurotiomycetes</taxon>
        <taxon>Chaetothyriomycetidae</taxon>
        <taxon>Chaetothyriales</taxon>
        <taxon>Cyphellophoraceae</taxon>
        <taxon>Cyphellophora</taxon>
    </lineage>
</organism>
<dbReference type="STRING" id="1664694.A0A0N0NNA8"/>
<dbReference type="Proteomes" id="UP000038010">
    <property type="component" value="Unassembled WGS sequence"/>
</dbReference>
<dbReference type="GO" id="GO:0006355">
    <property type="term" value="P:regulation of DNA-templated transcription"/>
    <property type="evidence" value="ECO:0007669"/>
    <property type="project" value="InterPro"/>
</dbReference>
<dbReference type="GeneID" id="28740233"/>